<evidence type="ECO:0000256" key="1">
    <source>
        <dbReference type="SAM" id="MobiDB-lite"/>
    </source>
</evidence>
<feature type="compositionally biased region" description="Basic and acidic residues" evidence="1">
    <location>
        <begin position="106"/>
        <end position="118"/>
    </location>
</feature>
<feature type="compositionally biased region" description="Polar residues" evidence="1">
    <location>
        <begin position="96"/>
        <end position="105"/>
    </location>
</feature>
<keyword evidence="3" id="KW-1185">Reference proteome</keyword>
<feature type="region of interest" description="Disordered" evidence="1">
    <location>
        <begin position="94"/>
        <end position="118"/>
    </location>
</feature>
<dbReference type="EMBL" id="CAWUPB010001184">
    <property type="protein sequence ID" value="CAK7350653.1"/>
    <property type="molecule type" value="Genomic_DNA"/>
</dbReference>
<dbReference type="AlphaFoldDB" id="A0AAV1SI17"/>
<name>A0AAV1SI17_9ROSI</name>
<evidence type="ECO:0000313" key="2">
    <source>
        <dbReference type="EMBL" id="CAK7350653.1"/>
    </source>
</evidence>
<reference evidence="2 3" key="1">
    <citation type="submission" date="2024-01" db="EMBL/GenBank/DDBJ databases">
        <authorList>
            <person name="Waweru B."/>
        </authorList>
    </citation>
    <scope>NUCLEOTIDE SEQUENCE [LARGE SCALE GENOMIC DNA]</scope>
</reference>
<dbReference type="Proteomes" id="UP001314170">
    <property type="component" value="Unassembled WGS sequence"/>
</dbReference>
<feature type="compositionally biased region" description="Basic and acidic residues" evidence="1">
    <location>
        <begin position="22"/>
        <end position="32"/>
    </location>
</feature>
<feature type="region of interest" description="Disordered" evidence="1">
    <location>
        <begin position="18"/>
        <end position="43"/>
    </location>
</feature>
<proteinExistence type="predicted"/>
<comment type="caution">
    <text evidence="2">The sequence shown here is derived from an EMBL/GenBank/DDBJ whole genome shotgun (WGS) entry which is preliminary data.</text>
</comment>
<organism evidence="2 3">
    <name type="scientific">Dovyalis caffra</name>
    <dbReference type="NCBI Taxonomy" id="77055"/>
    <lineage>
        <taxon>Eukaryota</taxon>
        <taxon>Viridiplantae</taxon>
        <taxon>Streptophyta</taxon>
        <taxon>Embryophyta</taxon>
        <taxon>Tracheophyta</taxon>
        <taxon>Spermatophyta</taxon>
        <taxon>Magnoliopsida</taxon>
        <taxon>eudicotyledons</taxon>
        <taxon>Gunneridae</taxon>
        <taxon>Pentapetalae</taxon>
        <taxon>rosids</taxon>
        <taxon>fabids</taxon>
        <taxon>Malpighiales</taxon>
        <taxon>Salicaceae</taxon>
        <taxon>Flacourtieae</taxon>
        <taxon>Dovyalis</taxon>
    </lineage>
</organism>
<sequence>MDRLKALWALDSSVRGSRAVTRARDENGEGTRENPGSLRYDYTHPSKIRSGKHFESSTMFVAFKGVYFDVEPKVEVPLFSSSMPFRGAPFVLKSVESPSGTSKAQRSLERDLEQVENL</sequence>
<protein>
    <submittedName>
        <fullName evidence="2">Uncharacterized protein</fullName>
    </submittedName>
</protein>
<evidence type="ECO:0000313" key="3">
    <source>
        <dbReference type="Proteomes" id="UP001314170"/>
    </source>
</evidence>
<gene>
    <name evidence="2" type="ORF">DCAF_LOCUS23394</name>
</gene>
<accession>A0AAV1SI17</accession>